<comment type="similarity">
    <text evidence="2">Belongs to the TMEM198 family.</text>
</comment>
<keyword evidence="3 7" id="KW-0812">Transmembrane</keyword>
<feature type="domain" description="TM7S3/TM198-like" evidence="8">
    <location>
        <begin position="54"/>
        <end position="237"/>
    </location>
</feature>
<feature type="transmembrane region" description="Helical" evidence="7">
    <location>
        <begin position="145"/>
        <end position="166"/>
    </location>
</feature>
<name>A0ABY6KBA9_9ARAC</name>
<evidence type="ECO:0000256" key="5">
    <source>
        <dbReference type="ARBA" id="ARBA00023136"/>
    </source>
</evidence>
<evidence type="ECO:0000259" key="8">
    <source>
        <dbReference type="Pfam" id="PF13886"/>
    </source>
</evidence>
<feature type="transmembrane region" description="Helical" evidence="7">
    <location>
        <begin position="60"/>
        <end position="80"/>
    </location>
</feature>
<dbReference type="PANTHER" id="PTHR31247:SF5">
    <property type="entry name" value="DUF4203 DOMAIN-CONTAINING PROTEIN"/>
    <property type="match status" value="1"/>
</dbReference>
<dbReference type="Pfam" id="PF13886">
    <property type="entry name" value="TM7S3_TM198"/>
    <property type="match status" value="1"/>
</dbReference>
<sequence length="358" mass="38918">MDEDAPECPNVVLGGYEVWSALVASLYLTFGIVFTLYGMRNFISSMEPFRAVRLVVAGYRCFKATLFLVGLSGGACLTWALCRLGGLPPGSAGEAAGALGAGALAGLAAMQAPRLGLALTGLHTGALASVAGILIAFPWVRPAAVWHVAALAAALGLTGALLAALVFHKGLTILGSALCGAAAVAGSCDYFMERLAMVHWVWAVVQLEPPAPEPCWLSWVLLGLWPGLSLLGTVVQWRLTGTGCHHSVSGFQNGWWRKFLLYYNTGIRVDTQYLGWTLSIAWAILLQQLPWYMELTNWLGGAGLPRRTMQVDLQRIRQEEHKAEQKQQKYRYLYQVRTAHGDVISQVIPYLSLMWSNQ</sequence>
<evidence type="ECO:0000256" key="7">
    <source>
        <dbReference type="SAM" id="Phobius"/>
    </source>
</evidence>
<keyword evidence="5 7" id="KW-0472">Membrane</keyword>
<evidence type="ECO:0000313" key="9">
    <source>
        <dbReference type="EMBL" id="UYV66141.1"/>
    </source>
</evidence>
<evidence type="ECO:0000313" key="10">
    <source>
        <dbReference type="Proteomes" id="UP001235939"/>
    </source>
</evidence>
<protein>
    <recommendedName>
        <fullName evidence="6">Transmembrane protein 198</fullName>
    </recommendedName>
</protein>
<evidence type="ECO:0000256" key="2">
    <source>
        <dbReference type="ARBA" id="ARBA00006244"/>
    </source>
</evidence>
<feature type="transmembrane region" description="Helical" evidence="7">
    <location>
        <begin position="19"/>
        <end position="39"/>
    </location>
</feature>
<evidence type="ECO:0000256" key="6">
    <source>
        <dbReference type="ARBA" id="ARBA00049737"/>
    </source>
</evidence>
<reference evidence="9 10" key="1">
    <citation type="submission" date="2022-01" db="EMBL/GenBank/DDBJ databases">
        <title>A chromosomal length assembly of Cordylochernes scorpioides.</title>
        <authorList>
            <person name="Zeh D."/>
            <person name="Zeh J."/>
        </authorList>
    </citation>
    <scope>NUCLEOTIDE SEQUENCE [LARGE SCALE GENOMIC DNA]</scope>
    <source>
        <strain evidence="9">IN4F17</strain>
        <tissue evidence="9">Whole Body</tissue>
    </source>
</reference>
<accession>A0ABY6KBA9</accession>
<proteinExistence type="inferred from homology"/>
<evidence type="ECO:0000256" key="1">
    <source>
        <dbReference type="ARBA" id="ARBA00004141"/>
    </source>
</evidence>
<dbReference type="Proteomes" id="UP001235939">
    <property type="component" value="Chromosome 04"/>
</dbReference>
<dbReference type="PANTHER" id="PTHR31247">
    <property type="entry name" value="TRANSMEMBRANE PROTEIN 198 FAMILY MEMBER"/>
    <property type="match status" value="1"/>
</dbReference>
<evidence type="ECO:0000256" key="4">
    <source>
        <dbReference type="ARBA" id="ARBA00022989"/>
    </source>
</evidence>
<keyword evidence="10" id="KW-1185">Reference proteome</keyword>
<dbReference type="InterPro" id="IPR025256">
    <property type="entry name" value="TM7S3/TM198-like_dom"/>
</dbReference>
<keyword evidence="4 7" id="KW-1133">Transmembrane helix</keyword>
<gene>
    <name evidence="9" type="ORF">LAZ67_4000435</name>
</gene>
<comment type="subcellular location">
    <subcellularLocation>
        <location evidence="1">Membrane</location>
        <topology evidence="1">Multi-pass membrane protein</topology>
    </subcellularLocation>
</comment>
<evidence type="ECO:0000256" key="3">
    <source>
        <dbReference type="ARBA" id="ARBA00022692"/>
    </source>
</evidence>
<dbReference type="InterPro" id="IPR040236">
    <property type="entry name" value="TMEM198"/>
</dbReference>
<feature type="transmembrane region" description="Helical" evidence="7">
    <location>
        <begin position="117"/>
        <end position="139"/>
    </location>
</feature>
<dbReference type="EMBL" id="CP092866">
    <property type="protein sequence ID" value="UYV66141.1"/>
    <property type="molecule type" value="Genomic_DNA"/>
</dbReference>
<organism evidence="9 10">
    <name type="scientific">Cordylochernes scorpioides</name>
    <dbReference type="NCBI Taxonomy" id="51811"/>
    <lineage>
        <taxon>Eukaryota</taxon>
        <taxon>Metazoa</taxon>
        <taxon>Ecdysozoa</taxon>
        <taxon>Arthropoda</taxon>
        <taxon>Chelicerata</taxon>
        <taxon>Arachnida</taxon>
        <taxon>Pseudoscorpiones</taxon>
        <taxon>Cheliferoidea</taxon>
        <taxon>Chernetidae</taxon>
        <taxon>Cordylochernes</taxon>
    </lineage>
</organism>